<protein>
    <submittedName>
        <fullName evidence="2">Uncharacterized protein</fullName>
    </submittedName>
</protein>
<evidence type="ECO:0000313" key="3">
    <source>
        <dbReference type="Proteomes" id="UP000577956"/>
    </source>
</evidence>
<organism evidence="2 3">
    <name type="scientific">Cellulomonas oligotrophica</name>
    <dbReference type="NCBI Taxonomy" id="931536"/>
    <lineage>
        <taxon>Bacteria</taxon>
        <taxon>Bacillati</taxon>
        <taxon>Actinomycetota</taxon>
        <taxon>Actinomycetes</taxon>
        <taxon>Micrococcales</taxon>
        <taxon>Cellulomonadaceae</taxon>
        <taxon>Cellulomonas</taxon>
    </lineage>
</organism>
<gene>
    <name evidence="2" type="ORF">BKA21_003543</name>
</gene>
<feature type="transmembrane region" description="Helical" evidence="1">
    <location>
        <begin position="16"/>
        <end position="38"/>
    </location>
</feature>
<name>A0A7Y9K0K6_9CELL</name>
<keyword evidence="1" id="KW-0812">Transmembrane</keyword>
<dbReference type="AlphaFoldDB" id="A0A7Y9K0K6"/>
<dbReference type="RefSeq" id="WP_179625405.1">
    <property type="nucleotide sequence ID" value="NZ_BAABFI010000006.1"/>
</dbReference>
<dbReference type="EMBL" id="JACCBK010000001">
    <property type="protein sequence ID" value="NYD87994.1"/>
    <property type="molecule type" value="Genomic_DNA"/>
</dbReference>
<sequence>MLDEGTLAEPDQYPPFAGPVVTACVVAGVGIPVATWILRIRHRPRTAALPRV</sequence>
<reference evidence="2 3" key="1">
    <citation type="submission" date="2020-07" db="EMBL/GenBank/DDBJ databases">
        <title>Sequencing the genomes of 1000 actinobacteria strains.</title>
        <authorList>
            <person name="Klenk H.-P."/>
        </authorList>
    </citation>
    <scope>NUCLEOTIDE SEQUENCE [LARGE SCALE GENOMIC DNA]</scope>
    <source>
        <strain evidence="2 3">DSM 24482</strain>
    </source>
</reference>
<comment type="caution">
    <text evidence="2">The sequence shown here is derived from an EMBL/GenBank/DDBJ whole genome shotgun (WGS) entry which is preliminary data.</text>
</comment>
<evidence type="ECO:0000256" key="1">
    <source>
        <dbReference type="SAM" id="Phobius"/>
    </source>
</evidence>
<dbReference type="Proteomes" id="UP000577956">
    <property type="component" value="Unassembled WGS sequence"/>
</dbReference>
<keyword evidence="1" id="KW-0472">Membrane</keyword>
<accession>A0A7Y9K0K6</accession>
<proteinExistence type="predicted"/>
<evidence type="ECO:0000313" key="2">
    <source>
        <dbReference type="EMBL" id="NYD87994.1"/>
    </source>
</evidence>
<keyword evidence="1" id="KW-1133">Transmembrane helix</keyword>